<dbReference type="Proteomes" id="UP000051035">
    <property type="component" value="Unassembled WGS sequence"/>
</dbReference>
<evidence type="ECO:0000313" key="4">
    <source>
        <dbReference type="Proteomes" id="UP000051035"/>
    </source>
</evidence>
<keyword evidence="2" id="KW-1133">Transmembrane helix</keyword>
<evidence type="ECO:0000256" key="2">
    <source>
        <dbReference type="SAM" id="Phobius"/>
    </source>
</evidence>
<keyword evidence="2" id="KW-0812">Transmembrane</keyword>
<sequence length="156" mass="17914">MVMVDEGSLVSTARNNGPKAFAGVIALVAIVLGVYAMVEPMSQRIENAEKALADYKLDVRERLAERTERWERELQRIRERMLQDDEREKDDSARFARIDAQFVEVETQLRGIRTIANLRVSAEERTDRMLWKKLFGEELPSTGYWPPVDTPSESGE</sequence>
<dbReference type="EMBL" id="LJVA01000065">
    <property type="protein sequence ID" value="KPL09535.1"/>
    <property type="molecule type" value="Genomic_DNA"/>
</dbReference>
<organism evidence="3 4">
    <name type="scientific">candidate division TA06 bacterium SM1_40</name>
    <dbReference type="NCBI Taxonomy" id="1703773"/>
    <lineage>
        <taxon>Bacteria</taxon>
        <taxon>Bacteria division TA06</taxon>
    </lineage>
</organism>
<proteinExistence type="predicted"/>
<protein>
    <submittedName>
        <fullName evidence="3">Uncharacterized protein</fullName>
    </submittedName>
</protein>
<accession>A0A0S8JIG7</accession>
<comment type="caution">
    <text evidence="3">The sequence shown here is derived from an EMBL/GenBank/DDBJ whole genome shotgun (WGS) entry which is preliminary data.</text>
</comment>
<name>A0A0S8JIG7_UNCT6</name>
<gene>
    <name evidence="3" type="ORF">AMJ71_06090</name>
</gene>
<feature type="transmembrane region" description="Helical" evidence="2">
    <location>
        <begin position="20"/>
        <end position="38"/>
    </location>
</feature>
<reference evidence="3 4" key="1">
    <citation type="journal article" date="2015" name="Microbiome">
        <title>Genomic resolution of linkages in carbon, nitrogen, and sulfur cycling among widespread estuary sediment bacteria.</title>
        <authorList>
            <person name="Baker B.J."/>
            <person name="Lazar C.S."/>
            <person name="Teske A.P."/>
            <person name="Dick G.J."/>
        </authorList>
    </citation>
    <scope>NUCLEOTIDE SEQUENCE [LARGE SCALE GENOMIC DNA]</scope>
    <source>
        <strain evidence="3">SM1_40</strain>
    </source>
</reference>
<evidence type="ECO:0000256" key="1">
    <source>
        <dbReference type="SAM" id="Coils"/>
    </source>
</evidence>
<feature type="coiled-coil region" evidence="1">
    <location>
        <begin position="45"/>
        <end position="80"/>
    </location>
</feature>
<evidence type="ECO:0000313" key="3">
    <source>
        <dbReference type="EMBL" id="KPL09535.1"/>
    </source>
</evidence>
<keyword evidence="1" id="KW-0175">Coiled coil</keyword>
<dbReference type="AlphaFoldDB" id="A0A0S8JIG7"/>
<keyword evidence="2" id="KW-0472">Membrane</keyword>